<comment type="caution">
    <text evidence="1">The sequence shown here is derived from an EMBL/GenBank/DDBJ whole genome shotgun (WGS) entry which is preliminary data.</text>
</comment>
<evidence type="ECO:0000313" key="2">
    <source>
        <dbReference type="Proteomes" id="UP000215367"/>
    </source>
</evidence>
<geneLocation type="plasmid" evidence="1">
    <name>unnamed</name>
</geneLocation>
<dbReference type="EMBL" id="NOWT01000018">
    <property type="protein sequence ID" value="OYD82827.1"/>
    <property type="molecule type" value="Genomic_DNA"/>
</dbReference>
<proteinExistence type="predicted"/>
<dbReference type="RefSeq" id="WP_094304914.1">
    <property type="nucleotide sequence ID" value="NZ_NOWT01000018.1"/>
</dbReference>
<gene>
    <name evidence="1" type="ORF">CHT98_18175</name>
</gene>
<keyword evidence="1" id="KW-0614">Plasmid</keyword>
<accession>A0A235HBE3</accession>
<dbReference type="AlphaFoldDB" id="A0A235HBE3"/>
<dbReference type="Proteomes" id="UP000215367">
    <property type="component" value="Unassembled WGS sequence"/>
</dbReference>
<name>A0A235HBE3_AZOBR</name>
<evidence type="ECO:0000313" key="1">
    <source>
        <dbReference type="EMBL" id="OYD82827.1"/>
    </source>
</evidence>
<reference evidence="1 2" key="1">
    <citation type="submission" date="2017-07" db="EMBL/GenBank/DDBJ databases">
        <title>Whole genome sequence of Azospirillum brasilense 2A1, a potential biofertilizer strain.</title>
        <authorList>
            <person name="Fontana C.A."/>
            <person name="Toffoli L.M."/>
            <person name="Salazar S.M."/>
            <person name="Puglisi E."/>
            <person name="Pedraza R."/>
            <person name="Bassi D."/>
            <person name="Cocconcelli P.S."/>
        </authorList>
    </citation>
    <scope>NUCLEOTIDE SEQUENCE [LARGE SCALE GENOMIC DNA]</scope>
    <source>
        <strain evidence="1 2">2A1</strain>
        <plasmid evidence="1">unnamed</plasmid>
    </source>
</reference>
<protein>
    <submittedName>
        <fullName evidence="1">Uncharacterized protein</fullName>
    </submittedName>
</protein>
<organism evidence="1 2">
    <name type="scientific">Azospirillum brasilense</name>
    <dbReference type="NCBI Taxonomy" id="192"/>
    <lineage>
        <taxon>Bacteria</taxon>
        <taxon>Pseudomonadati</taxon>
        <taxon>Pseudomonadota</taxon>
        <taxon>Alphaproteobacteria</taxon>
        <taxon>Rhodospirillales</taxon>
        <taxon>Azospirillaceae</taxon>
        <taxon>Azospirillum</taxon>
    </lineage>
</organism>
<sequence>MSDLIGHDHDLVVRHDIAASSDLDARAAEALTALVKRCCQELRREAMPIGLRLYAERPGTVIDRLDVYWKAWQGLVPPEDAKHAETDRPINPAPL</sequence>